<proteinExistence type="predicted"/>
<dbReference type="SUPFAM" id="SSF54909">
    <property type="entry name" value="Dimeric alpha+beta barrel"/>
    <property type="match status" value="1"/>
</dbReference>
<sequence length="208" mass="22347">MYIRTTEIQGEPAGVDDGLRLVREEIFPAVSAMDGCVGMSMLIDRGSARCITTTAWSSQDAMQASAASVRPLRDRAERALGATSGRYVHEWEVAVVHRDHAVPDGGCARLTWLSGDRDMVDNAIDMYRMVVVPQIQDLDGFCSASLMVDREAGRVVSTAAFDGPDAVAASRALAAGLRERVAGELGATIDDVEELEVAFAHLHVPEMA</sequence>
<reference evidence="2" key="1">
    <citation type="journal article" date="2019" name="Int. J. Syst. Evol. Microbiol.">
        <title>The Global Catalogue of Microorganisms (GCM) 10K type strain sequencing project: providing services to taxonomists for standard genome sequencing and annotation.</title>
        <authorList>
            <consortium name="The Broad Institute Genomics Platform"/>
            <consortium name="The Broad Institute Genome Sequencing Center for Infectious Disease"/>
            <person name="Wu L."/>
            <person name="Ma J."/>
        </authorList>
    </citation>
    <scope>NUCLEOTIDE SEQUENCE [LARGE SCALE GENOMIC DNA]</scope>
    <source>
        <strain evidence="2">CCM 7044</strain>
    </source>
</reference>
<evidence type="ECO:0000313" key="2">
    <source>
        <dbReference type="Proteomes" id="UP001597479"/>
    </source>
</evidence>
<protein>
    <recommendedName>
        <fullName evidence="3">Antibiotic biosynthesis monooxygenase</fullName>
    </recommendedName>
</protein>
<name>A0ABW5VMK5_9MICO</name>
<evidence type="ECO:0000313" key="1">
    <source>
        <dbReference type="EMBL" id="MFD2792187.1"/>
    </source>
</evidence>
<gene>
    <name evidence="1" type="ORF">ACFS27_01355</name>
</gene>
<evidence type="ECO:0008006" key="3">
    <source>
        <dbReference type="Google" id="ProtNLM"/>
    </source>
</evidence>
<organism evidence="1 2">
    <name type="scientific">Promicromonospora vindobonensis</name>
    <dbReference type="NCBI Taxonomy" id="195748"/>
    <lineage>
        <taxon>Bacteria</taxon>
        <taxon>Bacillati</taxon>
        <taxon>Actinomycetota</taxon>
        <taxon>Actinomycetes</taxon>
        <taxon>Micrococcales</taxon>
        <taxon>Promicromonosporaceae</taxon>
        <taxon>Promicromonospora</taxon>
    </lineage>
</organism>
<keyword evidence="2" id="KW-1185">Reference proteome</keyword>
<dbReference type="Proteomes" id="UP001597479">
    <property type="component" value="Unassembled WGS sequence"/>
</dbReference>
<dbReference type="EMBL" id="JBHUOG010000001">
    <property type="protein sequence ID" value="MFD2792187.1"/>
    <property type="molecule type" value="Genomic_DNA"/>
</dbReference>
<dbReference type="RefSeq" id="WP_377179576.1">
    <property type="nucleotide sequence ID" value="NZ_JBHUOG010000001.1"/>
</dbReference>
<comment type="caution">
    <text evidence="1">The sequence shown here is derived from an EMBL/GenBank/DDBJ whole genome shotgun (WGS) entry which is preliminary data.</text>
</comment>
<dbReference type="InterPro" id="IPR011008">
    <property type="entry name" value="Dimeric_a/b-barrel"/>
</dbReference>
<accession>A0ABW5VMK5</accession>